<keyword evidence="3" id="KW-1185">Reference proteome</keyword>
<dbReference type="RefSeq" id="XP_062649471.1">
    <property type="nucleotide sequence ID" value="XM_062791105.1"/>
</dbReference>
<proteinExistence type="predicted"/>
<protein>
    <submittedName>
        <fullName evidence="2">Uncharacterized protein</fullName>
    </submittedName>
</protein>
<name>A0AAN6U3D2_9PEZI</name>
<organism evidence="2 3">
    <name type="scientific">Parathielavia appendiculata</name>
    <dbReference type="NCBI Taxonomy" id="2587402"/>
    <lineage>
        <taxon>Eukaryota</taxon>
        <taxon>Fungi</taxon>
        <taxon>Dikarya</taxon>
        <taxon>Ascomycota</taxon>
        <taxon>Pezizomycotina</taxon>
        <taxon>Sordariomycetes</taxon>
        <taxon>Sordariomycetidae</taxon>
        <taxon>Sordariales</taxon>
        <taxon>Chaetomiaceae</taxon>
        <taxon>Parathielavia</taxon>
    </lineage>
</organism>
<sequence>MSEESVKSKAWCPKLGARAGKMVATFGFAGSVAILILPLVEGGSGAMPKQAKGTIGNVHVILEVIKGAIRYQYFWSDVSGFGNKLWFLVDRGKVVETAIARSSQRLGQQHHGSREAEKLLTEDGENAAVTESRLQKMLGRKIDELMGTIFGVIVSITTIVLVSIDLSREKNPLMIASDTFMIASEAILILGIVAGRLVALRQREQSLDRSFAAFKLLGTWAGLVAVALALIGIIHYDVKMSLTDTLNELIGPSIKARMAQIGINISPGYMHVTPPLASDTIPPTACLTLDIASSLIYSTNGIWGVDTNATGGCRHKRYYYCLASKADKSGVEMTKKPTMADADYQDALKQPDLAPSGSDNKDALPRPSSALVAIGQGQYMLNLVVDLPGHVTGFSLTLLGIDKGVWLLEMQPMASDALGKGITWTVTPPLPEPFELVQGSGGRTPWI</sequence>
<comment type="caution">
    <text evidence="2">The sequence shown here is derived from an EMBL/GenBank/DDBJ whole genome shotgun (WGS) entry which is preliminary data.</text>
</comment>
<feature type="transmembrane region" description="Helical" evidence="1">
    <location>
        <begin position="145"/>
        <end position="164"/>
    </location>
</feature>
<keyword evidence="1" id="KW-1133">Transmembrane helix</keyword>
<feature type="transmembrane region" description="Helical" evidence="1">
    <location>
        <begin position="20"/>
        <end position="40"/>
    </location>
</feature>
<dbReference type="Proteomes" id="UP001302602">
    <property type="component" value="Unassembled WGS sequence"/>
</dbReference>
<keyword evidence="1" id="KW-0472">Membrane</keyword>
<feature type="transmembrane region" description="Helical" evidence="1">
    <location>
        <begin position="211"/>
        <end position="236"/>
    </location>
</feature>
<dbReference type="GeneID" id="87827874"/>
<accession>A0AAN6U3D2</accession>
<evidence type="ECO:0000256" key="1">
    <source>
        <dbReference type="SAM" id="Phobius"/>
    </source>
</evidence>
<reference evidence="2" key="1">
    <citation type="journal article" date="2023" name="Mol. Phylogenet. Evol.">
        <title>Genome-scale phylogeny and comparative genomics of the fungal order Sordariales.</title>
        <authorList>
            <person name="Hensen N."/>
            <person name="Bonometti L."/>
            <person name="Westerberg I."/>
            <person name="Brannstrom I.O."/>
            <person name="Guillou S."/>
            <person name="Cros-Aarteil S."/>
            <person name="Calhoun S."/>
            <person name="Haridas S."/>
            <person name="Kuo A."/>
            <person name="Mondo S."/>
            <person name="Pangilinan J."/>
            <person name="Riley R."/>
            <person name="LaButti K."/>
            <person name="Andreopoulos B."/>
            <person name="Lipzen A."/>
            <person name="Chen C."/>
            <person name="Yan M."/>
            <person name="Daum C."/>
            <person name="Ng V."/>
            <person name="Clum A."/>
            <person name="Steindorff A."/>
            <person name="Ohm R.A."/>
            <person name="Martin F."/>
            <person name="Silar P."/>
            <person name="Natvig D.O."/>
            <person name="Lalanne C."/>
            <person name="Gautier V."/>
            <person name="Ament-Velasquez S.L."/>
            <person name="Kruys A."/>
            <person name="Hutchinson M.I."/>
            <person name="Powell A.J."/>
            <person name="Barry K."/>
            <person name="Miller A.N."/>
            <person name="Grigoriev I.V."/>
            <person name="Debuchy R."/>
            <person name="Gladieux P."/>
            <person name="Hiltunen Thoren M."/>
            <person name="Johannesson H."/>
        </authorList>
    </citation>
    <scope>NUCLEOTIDE SEQUENCE</scope>
    <source>
        <strain evidence="2">CBS 731.68</strain>
    </source>
</reference>
<gene>
    <name evidence="2" type="ORF">N657DRAFT_631937</name>
</gene>
<dbReference type="EMBL" id="MU853225">
    <property type="protein sequence ID" value="KAK4125700.1"/>
    <property type="molecule type" value="Genomic_DNA"/>
</dbReference>
<evidence type="ECO:0000313" key="3">
    <source>
        <dbReference type="Proteomes" id="UP001302602"/>
    </source>
</evidence>
<feature type="transmembrane region" description="Helical" evidence="1">
    <location>
        <begin position="179"/>
        <end position="199"/>
    </location>
</feature>
<evidence type="ECO:0000313" key="2">
    <source>
        <dbReference type="EMBL" id="KAK4125700.1"/>
    </source>
</evidence>
<reference evidence="2" key="2">
    <citation type="submission" date="2023-05" db="EMBL/GenBank/DDBJ databases">
        <authorList>
            <consortium name="Lawrence Berkeley National Laboratory"/>
            <person name="Steindorff A."/>
            <person name="Hensen N."/>
            <person name="Bonometti L."/>
            <person name="Westerberg I."/>
            <person name="Brannstrom I.O."/>
            <person name="Guillou S."/>
            <person name="Cros-Aarteil S."/>
            <person name="Calhoun S."/>
            <person name="Haridas S."/>
            <person name="Kuo A."/>
            <person name="Mondo S."/>
            <person name="Pangilinan J."/>
            <person name="Riley R."/>
            <person name="Labutti K."/>
            <person name="Andreopoulos B."/>
            <person name="Lipzen A."/>
            <person name="Chen C."/>
            <person name="Yanf M."/>
            <person name="Daum C."/>
            <person name="Ng V."/>
            <person name="Clum A."/>
            <person name="Ohm R."/>
            <person name="Martin F."/>
            <person name="Silar P."/>
            <person name="Natvig D."/>
            <person name="Lalanne C."/>
            <person name="Gautier V."/>
            <person name="Ament-Velasquez S.L."/>
            <person name="Kruys A."/>
            <person name="Hutchinson M.I."/>
            <person name="Powell A.J."/>
            <person name="Barry K."/>
            <person name="Miller A.N."/>
            <person name="Grigoriev I.V."/>
            <person name="Debuchy R."/>
            <person name="Gladieux P."/>
            <person name="Thoren M.H."/>
            <person name="Johannesson H."/>
        </authorList>
    </citation>
    <scope>NUCLEOTIDE SEQUENCE</scope>
    <source>
        <strain evidence="2">CBS 731.68</strain>
    </source>
</reference>
<dbReference type="AlphaFoldDB" id="A0AAN6U3D2"/>
<keyword evidence="1" id="KW-0812">Transmembrane</keyword>